<dbReference type="PANTHER" id="PTHR34978">
    <property type="entry name" value="POSSIBLE SENSOR-TRANSDUCER PROTEIN BLAR"/>
    <property type="match status" value="1"/>
</dbReference>
<feature type="transmembrane region" description="Helical" evidence="1">
    <location>
        <begin position="6"/>
        <end position="22"/>
    </location>
</feature>
<feature type="transmembrane region" description="Helical" evidence="1">
    <location>
        <begin position="34"/>
        <end position="54"/>
    </location>
</feature>
<evidence type="ECO:0000313" key="4">
    <source>
        <dbReference type="Proteomes" id="UP000239800"/>
    </source>
</evidence>
<dbReference type="RefSeq" id="WP_104811386.1">
    <property type="nucleotide sequence ID" value="NZ_MQUB01000001.1"/>
</dbReference>
<dbReference type="Gene3D" id="3.30.1150.10">
    <property type="match status" value="1"/>
</dbReference>
<feature type="domain" description="Peptidase M56" evidence="2">
    <location>
        <begin position="19"/>
        <end position="252"/>
    </location>
</feature>
<reference evidence="3 4" key="1">
    <citation type="submission" date="2016-11" db="EMBL/GenBank/DDBJ databases">
        <title>Trade-off between light-utilization and light-protection in marine flavobacteria.</title>
        <authorList>
            <person name="Kumagai Y."/>
        </authorList>
    </citation>
    <scope>NUCLEOTIDE SEQUENCE [LARGE SCALE GENOMIC DNA]</scope>
    <source>
        <strain evidence="3 4">NBRC 107741</strain>
    </source>
</reference>
<dbReference type="InterPro" id="IPR052173">
    <property type="entry name" value="Beta-lactam_resp_regulator"/>
</dbReference>
<dbReference type="EMBL" id="MQUB01000001">
    <property type="protein sequence ID" value="PQB03463.1"/>
    <property type="molecule type" value="Genomic_DNA"/>
</dbReference>
<keyword evidence="1" id="KW-1133">Transmembrane helix</keyword>
<keyword evidence="4" id="KW-1185">Reference proteome</keyword>
<dbReference type="OrthoDB" id="1522859at2"/>
<dbReference type="AlphaFoldDB" id="A0A2S7KLL4"/>
<protein>
    <recommendedName>
        <fullName evidence="2">Peptidase M56 domain-containing protein</fullName>
    </recommendedName>
</protein>
<dbReference type="Pfam" id="PF05569">
    <property type="entry name" value="Peptidase_M56"/>
    <property type="match status" value="1"/>
</dbReference>
<dbReference type="CDD" id="cd07341">
    <property type="entry name" value="M56_BlaR1_MecR1_like"/>
    <property type="match status" value="1"/>
</dbReference>
<name>A0A2S7KLL4_9FLAO</name>
<accession>A0A2S7KLL4</accession>
<dbReference type="PANTHER" id="PTHR34978:SF3">
    <property type="entry name" value="SLR0241 PROTEIN"/>
    <property type="match status" value="1"/>
</dbReference>
<dbReference type="InterPro" id="IPR008756">
    <property type="entry name" value="Peptidase_M56"/>
</dbReference>
<proteinExistence type="predicted"/>
<dbReference type="Proteomes" id="UP000239800">
    <property type="component" value="Unassembled WGS sequence"/>
</dbReference>
<evidence type="ECO:0000256" key="1">
    <source>
        <dbReference type="SAM" id="Phobius"/>
    </source>
</evidence>
<feature type="transmembrane region" description="Helical" evidence="1">
    <location>
        <begin position="261"/>
        <end position="279"/>
    </location>
</feature>
<feature type="transmembrane region" description="Helical" evidence="1">
    <location>
        <begin position="91"/>
        <end position="110"/>
    </location>
</feature>
<comment type="caution">
    <text evidence="3">The sequence shown here is derived from an EMBL/GenBank/DDBJ whole genome shotgun (WGS) entry which is preliminary data.</text>
</comment>
<keyword evidence="1" id="KW-0472">Membrane</keyword>
<organism evidence="3 4">
    <name type="scientific">Aureitalea marina</name>
    <dbReference type="NCBI Taxonomy" id="930804"/>
    <lineage>
        <taxon>Bacteria</taxon>
        <taxon>Pseudomonadati</taxon>
        <taxon>Bacteroidota</taxon>
        <taxon>Flavobacteriia</taxon>
        <taxon>Flavobacteriales</taxon>
        <taxon>Flavobacteriaceae</taxon>
        <taxon>Aureitalea</taxon>
    </lineage>
</organism>
<gene>
    <name evidence="3" type="ORF">BST85_00065</name>
</gene>
<evidence type="ECO:0000313" key="3">
    <source>
        <dbReference type="EMBL" id="PQB03463.1"/>
    </source>
</evidence>
<keyword evidence="1" id="KW-0812">Transmembrane</keyword>
<evidence type="ECO:0000259" key="2">
    <source>
        <dbReference type="Pfam" id="PF05569"/>
    </source>
</evidence>
<sequence>MIHYILQIVIFQVLFLVCYDLFLRKETFFKWNRVYLLATLGLSFLLPFIQVAAIRESIPATYVVQLPAVIIESGASEAAVANSFNWTNGLVYLWVAGLFVALAVLVAKIFRILKLRRKGELVSGREFNLIRLTGTDKAFTFFKNIFIGDQLSPSQSEAILMHERVHVSQGHSWDLMVMELMRVVLWFDPLIYLYQKRMVELQEFTADHLVASQNDKKQYYQQLLSAVFGTEKISFINTFFNHSLIKKRIVMLQRSQSKKVFMLKYLLLIPLLAAIVVYTSCTQETEVQEDPPVSDMVSQLITAIEEKGDLSPEDRKRLFGVLNEGGEAVHFTDENGNVVEGKLRTKMHNEFKYKDSRGMMDIDQVPIFPGCENMSNDESRKCFMVKMTELIIANFDVEAIKAAGIDSDQRMAVSFTITTTGDVEVNAVKAGHPELENQIRNAMAKVPNMTPGEHQGKVVAVQLGLPILYKLVD</sequence>